<feature type="transmembrane region" description="Helical" evidence="7">
    <location>
        <begin position="46"/>
        <end position="65"/>
    </location>
</feature>
<comment type="subcellular location">
    <subcellularLocation>
        <location evidence="1">Cell membrane</location>
        <topology evidence="1">Multi-pass membrane protein</topology>
    </subcellularLocation>
</comment>
<dbReference type="EMBL" id="AP011529">
    <property type="protein sequence ID" value="BAI80152.1"/>
    <property type="molecule type" value="Genomic_DNA"/>
</dbReference>
<evidence type="ECO:0000313" key="9">
    <source>
        <dbReference type="Proteomes" id="UP000001520"/>
    </source>
</evidence>
<keyword evidence="4 7" id="KW-0812">Transmembrane</keyword>
<keyword evidence="5 7" id="KW-1133">Transmembrane helix</keyword>
<dbReference type="AlphaFoldDB" id="D3PC29"/>
<dbReference type="PANTHER" id="PTHR34856">
    <property type="entry name" value="PROTEIN NRFD"/>
    <property type="match status" value="1"/>
</dbReference>
<dbReference type="STRING" id="639282.DEFDS_0672"/>
<dbReference type="GO" id="GO:0005886">
    <property type="term" value="C:plasma membrane"/>
    <property type="evidence" value="ECO:0007669"/>
    <property type="project" value="UniProtKB-SubCell"/>
</dbReference>
<comment type="similarity">
    <text evidence="2">Belongs to the NrfD family.</text>
</comment>
<feature type="transmembrane region" description="Helical" evidence="7">
    <location>
        <begin position="118"/>
        <end position="144"/>
    </location>
</feature>
<dbReference type="Pfam" id="PF03916">
    <property type="entry name" value="NrfD"/>
    <property type="match status" value="1"/>
</dbReference>
<dbReference type="InterPro" id="IPR052049">
    <property type="entry name" value="Electron_transfer_protein"/>
</dbReference>
<sequence>MVLQEAFEWQIALYLFLGGVGAGAILSAVIVDFYDREKYLAYIKGASLVGMPAVSIGCLFLLIDLGQGLKKPWLLIYLLSNPTSAITWGTAILSLFIFISLIYAAYNFNFIKFGGGTFVKIALILLCLGTGGYTGVLLGLLKAIPLWHQTALPILFIISAASTGISAAVIMKELFIKDKGELHMIETMHYYLLLIEFVIVFGMILIGLNGVPEMVYSMKLLLVGKYAFQFWSMFLILGLILPIIVYTFVESKKLHLSKKSIVLIEALVLLGGFYLRYLIIHAGAYTEKFVQYIGR</sequence>
<dbReference type="InterPro" id="IPR005614">
    <property type="entry name" value="NrfD-like"/>
</dbReference>
<feature type="transmembrane region" description="Helical" evidence="7">
    <location>
        <begin position="85"/>
        <end position="106"/>
    </location>
</feature>
<name>D3PC29_DEFDS</name>
<accession>D3PC29</accession>
<keyword evidence="9" id="KW-1185">Reference proteome</keyword>
<evidence type="ECO:0000256" key="7">
    <source>
        <dbReference type="SAM" id="Phobius"/>
    </source>
</evidence>
<dbReference type="OrthoDB" id="9778963at2"/>
<dbReference type="Proteomes" id="UP000001520">
    <property type="component" value="Chromosome"/>
</dbReference>
<feature type="transmembrane region" description="Helical" evidence="7">
    <location>
        <begin position="12"/>
        <end position="34"/>
    </location>
</feature>
<evidence type="ECO:0000256" key="1">
    <source>
        <dbReference type="ARBA" id="ARBA00004651"/>
    </source>
</evidence>
<protein>
    <submittedName>
        <fullName evidence="8">Molybdopterin oxidoreductase membrane subunit</fullName>
    </submittedName>
</protein>
<evidence type="ECO:0000256" key="2">
    <source>
        <dbReference type="ARBA" id="ARBA00008929"/>
    </source>
</evidence>
<dbReference type="RefSeq" id="WP_013007400.1">
    <property type="nucleotide sequence ID" value="NC_013939.1"/>
</dbReference>
<dbReference type="KEGG" id="ddf:DEFDS_0672"/>
<feature type="transmembrane region" description="Helical" evidence="7">
    <location>
        <begin position="228"/>
        <end position="249"/>
    </location>
</feature>
<feature type="transmembrane region" description="Helical" evidence="7">
    <location>
        <begin position="150"/>
        <end position="170"/>
    </location>
</feature>
<keyword evidence="6 7" id="KW-0472">Membrane</keyword>
<dbReference type="eggNOG" id="COG3301">
    <property type="taxonomic scope" value="Bacteria"/>
</dbReference>
<evidence type="ECO:0000313" key="8">
    <source>
        <dbReference type="EMBL" id="BAI80152.1"/>
    </source>
</evidence>
<reference evidence="8 9" key="1">
    <citation type="journal article" date="2010" name="DNA Res.">
        <title>Bacterial lifestyle in a deep-sea hydrothermal vent chimney revealed by the genome sequence of the thermophilic bacterium Deferribacter desulfuricans SSM1.</title>
        <authorList>
            <person name="Takaki Y."/>
            <person name="Shimamura S."/>
            <person name="Nakagawa S."/>
            <person name="Fukuhara Y."/>
            <person name="Horikawa H."/>
            <person name="Ankai A."/>
            <person name="Harada T."/>
            <person name="Hosoyama A."/>
            <person name="Oguchi A."/>
            <person name="Fukui S."/>
            <person name="Fujita N."/>
            <person name="Takami H."/>
            <person name="Takai K."/>
        </authorList>
    </citation>
    <scope>NUCLEOTIDE SEQUENCE [LARGE SCALE GENOMIC DNA]</scope>
    <source>
        <strain evidence="9">DSM 14783 / JCM 11476 / NBRC 101012 / SSM1</strain>
    </source>
</reference>
<organism evidence="8 9">
    <name type="scientific">Deferribacter desulfuricans (strain DSM 14783 / JCM 11476 / NBRC 101012 / SSM1)</name>
    <dbReference type="NCBI Taxonomy" id="639282"/>
    <lineage>
        <taxon>Bacteria</taxon>
        <taxon>Pseudomonadati</taxon>
        <taxon>Deferribacterota</taxon>
        <taxon>Deferribacteres</taxon>
        <taxon>Deferribacterales</taxon>
        <taxon>Deferribacteraceae</taxon>
        <taxon>Deferribacter</taxon>
    </lineage>
</organism>
<evidence type="ECO:0000256" key="5">
    <source>
        <dbReference type="ARBA" id="ARBA00022989"/>
    </source>
</evidence>
<gene>
    <name evidence="8" type="ordered locus">DEFDS_0672</name>
</gene>
<dbReference type="PANTHER" id="PTHR34856:SF2">
    <property type="entry name" value="PROTEIN NRFD"/>
    <property type="match status" value="1"/>
</dbReference>
<dbReference type="Gene3D" id="1.20.1630.10">
    <property type="entry name" value="Formate dehydrogenase/DMSO reductase domain"/>
    <property type="match status" value="1"/>
</dbReference>
<proteinExistence type="inferred from homology"/>
<feature type="transmembrane region" description="Helical" evidence="7">
    <location>
        <begin position="261"/>
        <end position="280"/>
    </location>
</feature>
<evidence type="ECO:0000256" key="6">
    <source>
        <dbReference type="ARBA" id="ARBA00023136"/>
    </source>
</evidence>
<dbReference type="HOGENOM" id="CLU_045348_1_0_0"/>
<evidence type="ECO:0000256" key="4">
    <source>
        <dbReference type="ARBA" id="ARBA00022692"/>
    </source>
</evidence>
<feature type="transmembrane region" description="Helical" evidence="7">
    <location>
        <begin position="190"/>
        <end position="208"/>
    </location>
</feature>
<keyword evidence="3" id="KW-1003">Cell membrane</keyword>
<evidence type="ECO:0000256" key="3">
    <source>
        <dbReference type="ARBA" id="ARBA00022475"/>
    </source>
</evidence>